<dbReference type="EMBL" id="CP028324">
    <property type="protein sequence ID" value="AVR97112.1"/>
    <property type="molecule type" value="Genomic_DNA"/>
</dbReference>
<dbReference type="Proteomes" id="UP000240505">
    <property type="component" value="Chromosome"/>
</dbReference>
<dbReference type="Pfam" id="PF19268">
    <property type="entry name" value="CIS_TMP"/>
    <property type="match status" value="1"/>
</dbReference>
<protein>
    <submittedName>
        <fullName evidence="1">Uncharacterized protein</fullName>
    </submittedName>
</protein>
<sequence length="1133" mass="118023">MNARHVIETMDFALAHAGPDTELDDEQALARLLREQLLPAVEQALAACDEPGTVLALPTLELDLGSIPRADFHAEAARRLRAALLEALDGARRRASGSALATGVPEAQPTLHGETDRLLAQLAGFLDTGRLPWHAGLAQADAHVALLDRLLAGAGARLRAMLAEALVQPHSARRLAEQFPLRQLRALVAPAAAPGAVDADGREGGEGAEAHRLVAMLQDGLAAPARPGRAPGEGDPVRALAAFLRSGRLPAPDLVAAGDEAWAPAHVRLFERALHAPVAALRAMLRAALAEQGSARRLLAQHPAEQLAALVWRCAPAHAATLLARLGANASSHDWRSVLAACLQDDGAVPADAAPASAHATADDDLARLAAFLHDGQPLPAAATVLERLVDAHDAAGPLRQMLRRAATDAGAMERLARAVPAATLLYLAERLSPAQARSGADWARACLAEAVQARAAAAQLRTLAQLCWRHVLLAALVDAPLPAATDPLAAAGLTFATASPARAVPLAPSALAHLCAYLEHGRVDGGAAVTPALLVEQVLAARPASQALVDALARVLLTRQAVRRLLDAVPAPLLERLAELAAPQRAAQVLASARERHAAARSHAGAAELARLDAAALEGALVALLCRRDGGTARGAAVAAAPRAADARAQLLAFLASGRMTPTPETPSPAALLDAVLAGADAALWPALAETLAAPAAVRRLLSQFPERQWQALVRLAQPIQWQALCALADTGGATPAARQEAWAVLLPAAVSCPGMPLVPATLRAELAALPHADAGADAAARLLRWLHTGHSGTLAAARPEALLAAAMSGDPARLRAALTAALARPAAARRLATLVPQAQLEALLWLVAPAAAADAIDLVDEVRALAVARGADAVRAEAVAARCRHGAIDGLLAGTPALPAALHVRLHAVQDEAATDTREVAAGQRPRTQLERLAVFLATGRFDLSDAEASEPPHVVLLDALLAAPPATLARVLADALARPASRRRLVEQFLDRQLLAVLRLGHAAPGVHRLPRPDAPAAQERLAFWRDLVALVCSDSLADPAAAGSALECLLDPHWVASLTAASAPGQCQCLPPSWPSRGGRRCWSNKCRNSACGASFGWRSRRGTRPRRRPCRCHWMRPRMNAAPAGRRC</sequence>
<accession>A0A2R4CC20</accession>
<gene>
    <name evidence="1" type="ORF">C9I28_16770</name>
</gene>
<dbReference type="OrthoDB" id="499748at2"/>
<dbReference type="AlphaFoldDB" id="A0A2R4CC20"/>
<organism evidence="1 2">
    <name type="scientific">Pseudoduganella armeniaca</name>
    <dbReference type="NCBI Taxonomy" id="2072590"/>
    <lineage>
        <taxon>Bacteria</taxon>
        <taxon>Pseudomonadati</taxon>
        <taxon>Pseudomonadota</taxon>
        <taxon>Betaproteobacteria</taxon>
        <taxon>Burkholderiales</taxon>
        <taxon>Oxalobacteraceae</taxon>
        <taxon>Telluria group</taxon>
        <taxon>Pseudoduganella</taxon>
    </lineage>
</organism>
<dbReference type="InterPro" id="IPR045538">
    <property type="entry name" value="CIS_TMP"/>
</dbReference>
<evidence type="ECO:0000313" key="1">
    <source>
        <dbReference type="EMBL" id="AVR97112.1"/>
    </source>
</evidence>
<name>A0A2R4CC20_9BURK</name>
<dbReference type="RefSeq" id="WP_107142461.1">
    <property type="nucleotide sequence ID" value="NZ_CP028324.1"/>
</dbReference>
<keyword evidence="2" id="KW-1185">Reference proteome</keyword>
<proteinExistence type="predicted"/>
<dbReference type="KEGG" id="masz:C9I28_16770"/>
<reference evidence="1 2" key="1">
    <citation type="submission" date="2018-03" db="EMBL/GenBank/DDBJ databases">
        <title>Massilia armeniaca sp. nov., isolated from desert soil.</title>
        <authorList>
            <person name="Huang H."/>
            <person name="Ren M."/>
        </authorList>
    </citation>
    <scope>NUCLEOTIDE SEQUENCE [LARGE SCALE GENOMIC DNA]</scope>
    <source>
        <strain evidence="1 2">ZMN-3</strain>
    </source>
</reference>
<evidence type="ECO:0000313" key="2">
    <source>
        <dbReference type="Proteomes" id="UP000240505"/>
    </source>
</evidence>